<gene>
    <name evidence="2" type="ORF">GCM10007935_23500</name>
</gene>
<feature type="compositionally biased region" description="Pro residues" evidence="1">
    <location>
        <begin position="44"/>
        <end position="57"/>
    </location>
</feature>
<evidence type="ECO:0000313" key="2">
    <source>
        <dbReference type="EMBL" id="GLS14917.1"/>
    </source>
</evidence>
<evidence type="ECO:0000313" key="3">
    <source>
        <dbReference type="Proteomes" id="UP001156903"/>
    </source>
</evidence>
<feature type="compositionally biased region" description="Basic residues" evidence="1">
    <location>
        <begin position="26"/>
        <end position="43"/>
    </location>
</feature>
<feature type="region of interest" description="Disordered" evidence="1">
    <location>
        <begin position="26"/>
        <end position="63"/>
    </location>
</feature>
<evidence type="ECO:0000256" key="1">
    <source>
        <dbReference type="SAM" id="MobiDB-lite"/>
    </source>
</evidence>
<comment type="caution">
    <text evidence="2">The sequence shown here is derived from an EMBL/GenBank/DDBJ whole genome shotgun (WGS) entry which is preliminary data.</text>
</comment>
<reference evidence="3" key="1">
    <citation type="journal article" date="2019" name="Int. J. Syst. Evol. Microbiol.">
        <title>The Global Catalogue of Microorganisms (GCM) 10K type strain sequencing project: providing services to taxonomists for standard genome sequencing and annotation.</title>
        <authorList>
            <consortium name="The Broad Institute Genomics Platform"/>
            <consortium name="The Broad Institute Genome Sequencing Center for Infectious Disease"/>
            <person name="Wu L."/>
            <person name="Ma J."/>
        </authorList>
    </citation>
    <scope>NUCLEOTIDE SEQUENCE [LARGE SCALE GENOMIC DNA]</scope>
    <source>
        <strain evidence="3">NBRC 109341</strain>
    </source>
</reference>
<accession>A0ABQ6C4T5</accession>
<dbReference type="Proteomes" id="UP001156903">
    <property type="component" value="Unassembled WGS sequence"/>
</dbReference>
<name>A0ABQ6C4T5_9BURK</name>
<proteinExistence type="predicted"/>
<organism evidence="2 3">
    <name type="scientific">Hydrogenophaga electricum</name>
    <dbReference type="NCBI Taxonomy" id="1230953"/>
    <lineage>
        <taxon>Bacteria</taxon>
        <taxon>Pseudomonadati</taxon>
        <taxon>Pseudomonadota</taxon>
        <taxon>Betaproteobacteria</taxon>
        <taxon>Burkholderiales</taxon>
        <taxon>Comamonadaceae</taxon>
        <taxon>Hydrogenophaga</taxon>
    </lineage>
</organism>
<keyword evidence="3" id="KW-1185">Reference proteome</keyword>
<sequence>MRTLTQQEMADVAGGFFFCRPKCSPKPKCQPKPKCSPKPKCQPKPKCNPTPVPVEPVEPPEEY</sequence>
<dbReference type="EMBL" id="BSPB01000017">
    <property type="protein sequence ID" value="GLS14917.1"/>
    <property type="molecule type" value="Genomic_DNA"/>
</dbReference>
<protein>
    <submittedName>
        <fullName evidence="2">Uncharacterized protein</fullName>
    </submittedName>
</protein>